<dbReference type="PROSITE" id="PS01246">
    <property type="entry name" value="UPF0003"/>
    <property type="match status" value="1"/>
</dbReference>
<dbReference type="InterPro" id="IPR010920">
    <property type="entry name" value="LSM_dom_sf"/>
</dbReference>
<comment type="caution">
    <text evidence="11">The sequence shown here is derived from an EMBL/GenBank/DDBJ whole genome shotgun (WGS) entry which is preliminary data.</text>
</comment>
<feature type="transmembrane region" description="Helical" evidence="7">
    <location>
        <begin position="125"/>
        <end position="154"/>
    </location>
</feature>
<keyword evidence="12" id="KW-1185">Reference proteome</keyword>
<dbReference type="InterPro" id="IPR006686">
    <property type="entry name" value="MscS_channel_CS"/>
</dbReference>
<dbReference type="RefSeq" id="WP_013857803.1">
    <property type="nucleotide sequence ID" value="NZ_AJYS02000033.1"/>
</dbReference>
<dbReference type="InterPro" id="IPR045275">
    <property type="entry name" value="MscS_archaea/bacteria_type"/>
</dbReference>
<dbReference type="SUPFAM" id="SSF82689">
    <property type="entry name" value="Mechanosensitive channel protein MscS (YggB), C-terminal domain"/>
    <property type="match status" value="1"/>
</dbReference>
<comment type="similarity">
    <text evidence="2 7">Belongs to the MscS (TC 1.A.23) family.</text>
</comment>
<dbReference type="InterPro" id="IPR011014">
    <property type="entry name" value="MscS_channel_TM-2"/>
</dbReference>
<feature type="domain" description="Mechanosensitive ion channel transmembrane helices 2/3" evidence="10">
    <location>
        <begin position="98"/>
        <end position="139"/>
    </location>
</feature>
<keyword evidence="5 7" id="KW-1133">Transmembrane helix</keyword>
<dbReference type="EMBL" id="AJYS02000033">
    <property type="protein sequence ID" value="OEE41509.1"/>
    <property type="molecule type" value="Genomic_DNA"/>
</dbReference>
<evidence type="ECO:0000256" key="7">
    <source>
        <dbReference type="RuleBase" id="RU369025"/>
    </source>
</evidence>
<sequence>MSLMFSGNNNIQNDFIKRKCNMSGESMGIEAPLVDGLAQANTWLTNNSDLLIQYGVNIISAILILFIGNIVVKAVAGSVAKALKKKDMDKAVVEFVHGLVRYTLFVVVLIAALGRIGVQTASVVAIIGAAGLAVGLALQGSLSNFAAGVLIVAFRPFKSGDYVEVSGTAGSVESIQIFSTVLRTPDNKMVIVPNGSIISGPIVNYSRHDTRRIDLVIGVSYKSNLQKTKEVLAKVVAAEPRLLKDPAPTIGVMALADSSVNFVVRPWVKTAEYWAVYFDLLQAIKEELDKEGIEIPFPQMDVHLNKMN</sequence>
<dbReference type="SUPFAM" id="SSF50182">
    <property type="entry name" value="Sm-like ribonucleoproteins"/>
    <property type="match status" value="1"/>
</dbReference>
<dbReference type="Pfam" id="PF21088">
    <property type="entry name" value="MS_channel_1st"/>
    <property type="match status" value="1"/>
</dbReference>
<dbReference type="InterPro" id="IPR023408">
    <property type="entry name" value="MscS_beta-dom_sf"/>
</dbReference>
<evidence type="ECO:0000256" key="3">
    <source>
        <dbReference type="ARBA" id="ARBA00022475"/>
    </source>
</evidence>
<dbReference type="PANTHER" id="PTHR30221">
    <property type="entry name" value="SMALL-CONDUCTANCE MECHANOSENSITIVE CHANNEL"/>
    <property type="match status" value="1"/>
</dbReference>
<dbReference type="InterPro" id="IPR049142">
    <property type="entry name" value="MS_channel_1st"/>
</dbReference>
<feature type="domain" description="Mechanosensitive ion channel MscS" evidence="8">
    <location>
        <begin position="141"/>
        <end position="207"/>
    </location>
</feature>
<keyword evidence="7" id="KW-0406">Ion transport</keyword>
<dbReference type="Proteomes" id="UP000094808">
    <property type="component" value="Unassembled WGS sequence"/>
</dbReference>
<keyword evidence="3" id="KW-1003">Cell membrane</keyword>
<evidence type="ECO:0000256" key="5">
    <source>
        <dbReference type="ARBA" id="ARBA00022989"/>
    </source>
</evidence>
<keyword evidence="7" id="KW-0813">Transport</keyword>
<evidence type="ECO:0000259" key="8">
    <source>
        <dbReference type="Pfam" id="PF00924"/>
    </source>
</evidence>
<dbReference type="Pfam" id="PF00924">
    <property type="entry name" value="MS_channel_2nd"/>
    <property type="match status" value="1"/>
</dbReference>
<evidence type="ECO:0000259" key="10">
    <source>
        <dbReference type="Pfam" id="PF21088"/>
    </source>
</evidence>
<comment type="subcellular location">
    <subcellularLocation>
        <location evidence="7">Cell inner membrane</location>
        <topology evidence="7">Multi-pass membrane protein</topology>
    </subcellularLocation>
    <subcellularLocation>
        <location evidence="1">Cell membrane</location>
        <topology evidence="1">Multi-pass membrane protein</topology>
    </subcellularLocation>
</comment>
<dbReference type="InterPro" id="IPR049278">
    <property type="entry name" value="MS_channel_C"/>
</dbReference>
<name>A0A853R5R7_9VIBR</name>
<evidence type="ECO:0000256" key="2">
    <source>
        <dbReference type="ARBA" id="ARBA00008017"/>
    </source>
</evidence>
<protein>
    <recommendedName>
        <fullName evidence="7">Small-conductance mechanosensitive channel</fullName>
    </recommendedName>
</protein>
<dbReference type="Pfam" id="PF21082">
    <property type="entry name" value="MS_channel_3rd"/>
    <property type="match status" value="1"/>
</dbReference>
<keyword evidence="6 7" id="KW-0472">Membrane</keyword>
<dbReference type="Pfam" id="PF05552">
    <property type="entry name" value="MS_channel_1st_1"/>
    <property type="match status" value="1"/>
</dbReference>
<evidence type="ECO:0000256" key="4">
    <source>
        <dbReference type="ARBA" id="ARBA00022692"/>
    </source>
</evidence>
<dbReference type="NCBIfam" id="NF007662">
    <property type="entry name" value="PRK10334.1"/>
    <property type="match status" value="1"/>
</dbReference>
<organism evidence="11 12">
    <name type="scientific">Vibrio ordalii FS-238</name>
    <dbReference type="NCBI Taxonomy" id="617133"/>
    <lineage>
        <taxon>Bacteria</taxon>
        <taxon>Pseudomonadati</taxon>
        <taxon>Pseudomonadota</taxon>
        <taxon>Gammaproteobacteria</taxon>
        <taxon>Vibrionales</taxon>
        <taxon>Vibrionaceae</taxon>
        <taxon>Vibrio</taxon>
    </lineage>
</organism>
<dbReference type="InterPro" id="IPR011066">
    <property type="entry name" value="MscS_channel_C_sf"/>
</dbReference>
<feature type="transmembrane region" description="Helical" evidence="7">
    <location>
        <begin position="92"/>
        <end position="113"/>
    </location>
</feature>
<evidence type="ECO:0000256" key="1">
    <source>
        <dbReference type="ARBA" id="ARBA00004651"/>
    </source>
</evidence>
<feature type="domain" description="Mechanosensitive ion channel MscS C-terminal" evidence="9">
    <location>
        <begin position="213"/>
        <end position="295"/>
    </location>
</feature>
<evidence type="ECO:0000256" key="6">
    <source>
        <dbReference type="ARBA" id="ARBA00023136"/>
    </source>
</evidence>
<dbReference type="Gene3D" id="3.30.70.100">
    <property type="match status" value="1"/>
</dbReference>
<evidence type="ECO:0000313" key="12">
    <source>
        <dbReference type="Proteomes" id="UP000094808"/>
    </source>
</evidence>
<evidence type="ECO:0000313" key="11">
    <source>
        <dbReference type="EMBL" id="OEE41509.1"/>
    </source>
</evidence>
<comment type="function">
    <text evidence="7">Mechanosensitive channel that participates in the regulation of osmotic pressure changes within the cell, opening in response to stretch forces in the membrane lipid bilayer, without the need for other proteins. Contributes to normal resistance to hypoosmotic shock. Forms an ion channel of 1.0 nanosiemens conductance with a slight preference for anions.</text>
</comment>
<dbReference type="PANTHER" id="PTHR30221:SF1">
    <property type="entry name" value="SMALL-CONDUCTANCE MECHANOSENSITIVE CHANNEL"/>
    <property type="match status" value="1"/>
</dbReference>
<gene>
    <name evidence="11" type="ORF">A1QS_13065</name>
</gene>
<dbReference type="Gene3D" id="2.30.30.60">
    <property type="match status" value="1"/>
</dbReference>
<comment type="caution">
    <text evidence="7">Lacks conserved residue(s) required for the propagation of feature annotation.</text>
</comment>
<keyword evidence="7" id="KW-0407">Ion channel</keyword>
<proteinExistence type="inferred from homology"/>
<dbReference type="Gene3D" id="1.10.287.1260">
    <property type="match status" value="1"/>
</dbReference>
<dbReference type="GO" id="GO:0008381">
    <property type="term" value="F:mechanosensitive monoatomic ion channel activity"/>
    <property type="evidence" value="ECO:0007669"/>
    <property type="project" value="InterPro"/>
</dbReference>
<dbReference type="AlphaFoldDB" id="A0A853R5R7"/>
<dbReference type="SUPFAM" id="SSF82861">
    <property type="entry name" value="Mechanosensitive channel protein MscS (YggB), transmembrane region"/>
    <property type="match status" value="1"/>
</dbReference>
<dbReference type="InterPro" id="IPR008910">
    <property type="entry name" value="MSC_TM_helix"/>
</dbReference>
<dbReference type="InterPro" id="IPR006685">
    <property type="entry name" value="MscS_channel_2nd"/>
</dbReference>
<dbReference type="GO" id="GO:0005886">
    <property type="term" value="C:plasma membrane"/>
    <property type="evidence" value="ECO:0007669"/>
    <property type="project" value="UniProtKB-SubCell"/>
</dbReference>
<keyword evidence="7" id="KW-0997">Cell inner membrane</keyword>
<reference evidence="11 12" key="1">
    <citation type="journal article" date="2012" name="Science">
        <title>Ecological populations of bacteria act as socially cohesive units of antibiotic production and resistance.</title>
        <authorList>
            <person name="Cordero O.X."/>
            <person name="Wildschutte H."/>
            <person name="Kirkup B."/>
            <person name="Proehl S."/>
            <person name="Ngo L."/>
            <person name="Hussain F."/>
            <person name="Le Roux F."/>
            <person name="Mincer T."/>
            <person name="Polz M.F."/>
        </authorList>
    </citation>
    <scope>NUCLEOTIDE SEQUENCE [LARGE SCALE GENOMIC DNA]</scope>
    <source>
        <strain evidence="11 12">FS-238</strain>
    </source>
</reference>
<accession>A0A853R5R7</accession>
<evidence type="ECO:0000259" key="9">
    <source>
        <dbReference type="Pfam" id="PF21082"/>
    </source>
</evidence>
<comment type="subunit">
    <text evidence="7">Homoheptamer.</text>
</comment>
<feature type="transmembrane region" description="Helical" evidence="7">
    <location>
        <begin position="51"/>
        <end position="72"/>
    </location>
</feature>
<keyword evidence="4 7" id="KW-0812">Transmembrane</keyword>